<dbReference type="KEGG" id="red:roselon_02518"/>
<name>W8RUF0_9RHOB</name>
<protein>
    <submittedName>
        <fullName evidence="1">Carbon monoxide oxidation accessory protein CoxD</fullName>
    </submittedName>
</protein>
<reference evidence="1 2" key="1">
    <citation type="submission" date="2013-03" db="EMBL/GenBank/DDBJ databases">
        <authorList>
            <person name="Fiebig A."/>
            <person name="Goeker M."/>
            <person name="Klenk H.-P.P."/>
        </authorList>
    </citation>
    <scope>NUCLEOTIDE SEQUENCE [LARGE SCALE GENOMIC DNA]</scope>
    <source>
        <strain evidence="2">DSM 19469</strain>
    </source>
</reference>
<dbReference type="InterPro" id="IPR027417">
    <property type="entry name" value="P-loop_NTPase"/>
</dbReference>
<dbReference type="HOGENOM" id="CLU_2071362_0_0_5"/>
<organism evidence="1 2">
    <name type="scientific">Roseicyclus elongatus DSM 19469</name>
    <dbReference type="NCBI Taxonomy" id="1294273"/>
    <lineage>
        <taxon>Bacteria</taxon>
        <taxon>Pseudomonadati</taxon>
        <taxon>Pseudomonadota</taxon>
        <taxon>Alphaproteobacteria</taxon>
        <taxon>Rhodobacterales</taxon>
        <taxon>Roseobacteraceae</taxon>
        <taxon>Roseicyclus</taxon>
    </lineage>
</organism>
<evidence type="ECO:0000313" key="2">
    <source>
        <dbReference type="Proteomes" id="UP000019593"/>
    </source>
</evidence>
<proteinExistence type="predicted"/>
<keyword evidence="2" id="KW-1185">Reference proteome</keyword>
<dbReference type="eggNOG" id="COG0714">
    <property type="taxonomic scope" value="Bacteria"/>
</dbReference>
<gene>
    <name evidence="1" type="ORF">roselon_02518</name>
</gene>
<dbReference type="AlphaFoldDB" id="W8RUF0"/>
<evidence type="ECO:0000313" key="1">
    <source>
        <dbReference type="EMBL" id="AHM04839.1"/>
    </source>
</evidence>
<accession>W8RUF0</accession>
<sequence length="118" mass="13231">MHDALKRRCLYHWVDYPDIAREMAILSARVPEASQALSQQVVGFVQRLRTEDLFKRPGVAETIDWAKCLLALDVIELSPEVIADTLGAILKYQDDIQKLQGSEAKRLLDDLQAEAGPA</sequence>
<dbReference type="SUPFAM" id="SSF52540">
    <property type="entry name" value="P-loop containing nucleoside triphosphate hydrolases"/>
    <property type="match status" value="1"/>
</dbReference>
<dbReference type="STRING" id="1294273.roselon_02518"/>
<dbReference type="EMBL" id="CP004372">
    <property type="protein sequence ID" value="AHM04839.1"/>
    <property type="molecule type" value="Genomic_DNA"/>
</dbReference>
<dbReference type="Proteomes" id="UP000019593">
    <property type="component" value="Chromosome"/>
</dbReference>